<reference evidence="2 3" key="1">
    <citation type="journal article" date="2012" name="Nat. Genet.">
        <title>Plasmodium cynomolgi genome sequences provide insight into Plasmodium vivax and the monkey malaria clade.</title>
        <authorList>
            <person name="Tachibana S."/>
            <person name="Sullivan S.A."/>
            <person name="Kawai S."/>
            <person name="Nakamura S."/>
            <person name="Kim H.R."/>
            <person name="Goto N."/>
            <person name="Arisue N."/>
            <person name="Palacpac N.M.Q."/>
            <person name="Honma H."/>
            <person name="Yagi M."/>
            <person name="Tougan T."/>
            <person name="Katakai Y."/>
            <person name="Kaneko O."/>
            <person name="Mita T."/>
            <person name="Kita K."/>
            <person name="Yasutomi Y."/>
            <person name="Sutton P.L."/>
            <person name="Shakhbatyan R."/>
            <person name="Horii T."/>
            <person name="Yasunaga T."/>
            <person name="Barnwell J.W."/>
            <person name="Escalante A.A."/>
            <person name="Carlton J.M."/>
            <person name="Tanabe K."/>
        </authorList>
    </citation>
    <scope>NUCLEOTIDE SEQUENCE [LARGE SCALE GENOMIC DNA]</scope>
    <source>
        <strain evidence="2 3">B</strain>
    </source>
</reference>
<feature type="compositionally biased region" description="Low complexity" evidence="1">
    <location>
        <begin position="774"/>
        <end position="819"/>
    </location>
</feature>
<feature type="region of interest" description="Disordered" evidence="1">
    <location>
        <begin position="759"/>
        <end position="838"/>
    </location>
</feature>
<feature type="region of interest" description="Disordered" evidence="1">
    <location>
        <begin position="1168"/>
        <end position="1274"/>
    </location>
</feature>
<evidence type="ECO:0000256" key="1">
    <source>
        <dbReference type="SAM" id="MobiDB-lite"/>
    </source>
</evidence>
<feature type="region of interest" description="Disordered" evidence="1">
    <location>
        <begin position="1777"/>
        <end position="1812"/>
    </location>
</feature>
<dbReference type="KEGG" id="pcy:PCYB_102100"/>
<feature type="region of interest" description="Disordered" evidence="1">
    <location>
        <begin position="372"/>
        <end position="393"/>
    </location>
</feature>
<feature type="compositionally biased region" description="Basic and acidic residues" evidence="1">
    <location>
        <begin position="1648"/>
        <end position="1684"/>
    </location>
</feature>
<protein>
    <submittedName>
        <fullName evidence="2">Uncharacterized protein</fullName>
    </submittedName>
</protein>
<dbReference type="Proteomes" id="UP000006319">
    <property type="component" value="Chromosome 10"/>
</dbReference>
<dbReference type="EMBL" id="DF157102">
    <property type="protein sequence ID" value="GAB66860.1"/>
    <property type="molecule type" value="Genomic_DNA"/>
</dbReference>
<dbReference type="SUPFAM" id="SSF141571">
    <property type="entry name" value="Pentapeptide repeat-like"/>
    <property type="match status" value="1"/>
</dbReference>
<feature type="compositionally biased region" description="Basic and acidic residues" evidence="1">
    <location>
        <begin position="1175"/>
        <end position="1220"/>
    </location>
</feature>
<gene>
    <name evidence="2" type="ORF">PCYB_102100</name>
</gene>
<organism evidence="2 3">
    <name type="scientific">Plasmodium cynomolgi (strain B)</name>
    <dbReference type="NCBI Taxonomy" id="1120755"/>
    <lineage>
        <taxon>Eukaryota</taxon>
        <taxon>Sar</taxon>
        <taxon>Alveolata</taxon>
        <taxon>Apicomplexa</taxon>
        <taxon>Aconoidasida</taxon>
        <taxon>Haemosporida</taxon>
        <taxon>Plasmodiidae</taxon>
        <taxon>Plasmodium</taxon>
        <taxon>Plasmodium (Plasmodium)</taxon>
    </lineage>
</organism>
<dbReference type="RefSeq" id="XP_004222807.1">
    <property type="nucleotide sequence ID" value="XM_004222759.1"/>
</dbReference>
<feature type="compositionally biased region" description="Acidic residues" evidence="1">
    <location>
        <begin position="1263"/>
        <end position="1273"/>
    </location>
</feature>
<feature type="compositionally biased region" description="Acidic residues" evidence="1">
    <location>
        <begin position="1221"/>
        <end position="1243"/>
    </location>
</feature>
<dbReference type="GeneID" id="14693219"/>
<dbReference type="PhylomeDB" id="K6UWR7"/>
<feature type="compositionally biased region" description="Polar residues" evidence="1">
    <location>
        <begin position="380"/>
        <end position="392"/>
    </location>
</feature>
<dbReference type="eggNOG" id="ENOG502SF2C">
    <property type="taxonomic scope" value="Eukaryota"/>
</dbReference>
<proteinExistence type="predicted"/>
<feature type="region of interest" description="Disordered" evidence="1">
    <location>
        <begin position="204"/>
        <end position="227"/>
    </location>
</feature>
<feature type="compositionally biased region" description="Low complexity" evidence="1">
    <location>
        <begin position="1791"/>
        <end position="1812"/>
    </location>
</feature>
<accession>K6UWR7</accession>
<keyword evidence="3" id="KW-1185">Reference proteome</keyword>
<name>K6UWR7_PLACD</name>
<feature type="compositionally biased region" description="Basic residues" evidence="1">
    <location>
        <begin position="57"/>
        <end position="87"/>
    </location>
</feature>
<evidence type="ECO:0000313" key="2">
    <source>
        <dbReference type="EMBL" id="GAB66860.1"/>
    </source>
</evidence>
<sequence length="2027" mass="233817">MYKRAPTRDEYYIQHGNKKCFTGKVPIGISRISRVSCTVAPNATHANSAGEPITGTNRKRRKRPHGGSRRSRSRNRRSRRSRSRSKSSSRSSIAAATTAKQKMPKRTHATITSIILLLLHVLPQNAGIKIKRLSDAFNFIEPAIWKSNSKYEINPNLHFVRRIEKWDRLKMRSSPNGEHAQGTNASASDEENVLLEKQRRRNDAMDNHVSSCQHGNTPPKGGATVEEKKAKREYLNGEILNEEEINENMRFQQWSDRIQFSEANCFYYDVAHECVSTKKYYKIYQVNSSFYRREFMLTDSSSVSLVPFLNKKESEQACQSLTKNFSGKMTYDMFVGGKGEAAGEAAGEVTRDAAGEVTRDAAGEVTRDAATSCEEKSGGWPSQNSVTQNSATAGGDRYEESLLSEEQVGQLSDINFALRANMLFPTESLRSSIYIGKEAFNDFLEKGTESIKLAMNKHLHHYYRHNLKSNLDDKIFLMFILRYIKNYILKIVYRTFQVKLSNEMEIENDSNVQPSGSNKMISNETYIELASEFEEIINILTHFIEKMKKMFKIEEKELEDYLSKKKEIINYSTPYVLQNNEEAERHIMNMWNYFNFKIFNNELPNFDSINFFWITDKVEKLKKISNMKMYRIGNKHFLNLPNIMFHCALKTSPLLLNYTILKVMYEYQKLLCVDILPFKEVKNYNMSKKIDEKKQKIIKFVHGIAGLLENIDFHFYAPYLGDLNLDNEEAATFYSYVKDINGDDKKMFRPLEYNKELSFSPGEGIMEDTDVSDTDVSGTDVSSTDVSGTNVSGTNVSGANVSGTSVSGASVSGANRGVANMEDSPPDAPPLDDDEPDQDDLTMLLLKSNATSDINRAIQMATNVYRKKNVGHLWGNPADVTSPEASEAEGRTALRVKADPGKTNPGASYQLKENNPALQRFRIPLNEFASSLFLCDVNNSTKLLTQGIEKLKQLNEFDLTYVHNALTYACMRFLHESGNENEDVESLLKKYEKNEKVETTNNIMTLQMMVVIGELFRNIRKSRTKEKYFFKKILQTDVITNIYKDASIYDEHMNINKMDYVMNNLKIAYPMKSNIMLTPKNREEIAYYFLNYYTKHLFRYDLPNNVIIKFTDKISGLSFYDYNFDYVSNDVVIYVHNDVSNSFVLSRVILDECLNVYEKYTTYVHKYGGNTDNSTVREAKSKLKKEGGPHDESTTQRNSTERRNDQSGRNHSRDDAKLEEEFLEDEDPDEEEMNHLDAEEEHIDAENINLDNIKEVDSSGESPAEDNTDDQPVDDEHVDIFNYVKVNRIKQFIRFVIEYNQWPFFLDETINLDSYLSSEELELLKNVKHYNSLNNFFLKLKEAHIDKKRIMEIIQSAIKREDCKEIWEEKKIPIKHIASALFTNNYINLFKVFQRGIKVLLNMNLNEIDLVMNKCKYACEIVYYKRLEELKSSNNNLIFTMYNENVSSIEYYFDKLKEKIILISLIKKEDIFGTLINLISGIFPNKTKSVSEFENGPQDKKPKEKIDELIFLYDSERKKCGFTTELNRSAVTQNLFHFFNKEIFEGKIKNVQIEFVKNDETLSTHLNLVNSFESPKILINDNVYSVTILANVLLKEMAEIFYFYNENKIERENKLYLKKDFKSAYLPVVFKYANCFQGGESKAAFDFGEEHPEGKHPEGKLPEGKLLGEKHPEGKHTGEKHPEGKQNLQVGPLPTHLTIPGATASPLQKEQLIAEKDKMDIDNLIDRIANYNHEEMFKEILEFRKEKYNDKAEVQKCLEEYLYTYDKLNVMKYGTPGVSEKKEKNEQSDGTATPNTDPATPNTDPATPSTDPAMELYFEPNDLKSIYLNYMYKYIEYVIKKKEFPIVFNEINEEWINALTELENQKILVYSTKNNSGHLYDLLINSKACSSKRALAILEHSLQKRNSDDELVERTLSRSEDNDAIKSFDEFVLWINKNMRKNYEKIDHQELLNADAPENVKDDIKDVIKEYNALYDANATRNLDPNSVTIDNLKDLVKKHNISKEEILSAMSQLDMPEDFDVDSLFK</sequence>
<dbReference type="VEuPathDB" id="PlasmoDB:PCYB_102100"/>
<feature type="region of interest" description="Disordered" evidence="1">
    <location>
        <begin position="43"/>
        <end position="106"/>
    </location>
</feature>
<dbReference type="Gene3D" id="2.160.20.80">
    <property type="entry name" value="E3 ubiquitin-protein ligase SopA"/>
    <property type="match status" value="1"/>
</dbReference>
<feature type="region of interest" description="Disordered" evidence="1">
    <location>
        <begin position="1648"/>
        <end position="1686"/>
    </location>
</feature>
<evidence type="ECO:0000313" key="3">
    <source>
        <dbReference type="Proteomes" id="UP000006319"/>
    </source>
</evidence>
<dbReference type="OMA" id="CLEEYLY"/>
<dbReference type="OrthoDB" id="370483at2759"/>